<dbReference type="SUPFAM" id="SSF53474">
    <property type="entry name" value="alpha/beta-Hydrolases"/>
    <property type="match status" value="1"/>
</dbReference>
<dbReference type="Gene3D" id="3.40.50.1820">
    <property type="entry name" value="alpha/beta hydrolase"/>
    <property type="match status" value="1"/>
</dbReference>
<dbReference type="STRING" id="401053.AciPR4_2007"/>
<accession>E8V798</accession>
<sequence length="314" mass="34119">MAKEDRSRVKEGAGAAPELIDPLWLLKMVGIVIGLALVCGYLTMAGLFWQGAWQLVLHPVRNTAQLQIPGIKTEEIRFAADEAGRPQLQGWWLSSSPVSAYAVLYLRGGESSLAINDEDKRNLLRLHAAGLGVFAFDYRGYGDSAILKPSEEHMQQDAAAAFDFLTQQRGFLPDHVLLFGTGIGASLAATSSLIHTSVAGLILDQPDTTLLRRVQEDGRARVLPVSLLFRDRFEVAAPLHRSLPPKLLITTEATQGNAQTANDKATHAAFDTAASPKNIVIMMPGAGLQAQKDEALRRFLDTYVPSARSSPLLR</sequence>
<dbReference type="KEGG" id="tsa:AciPR4_2007"/>
<reference evidence="3 4" key="1">
    <citation type="journal article" date="2012" name="Stand. Genomic Sci.">
        <title>Complete genome sequence of Terriglobus saanensis type strain SP1PR4(T), an Acidobacteria from tundra soil.</title>
        <authorList>
            <person name="Rawat S.R."/>
            <person name="Mannisto M.K."/>
            <person name="Starovoytov V."/>
            <person name="Goodwin L."/>
            <person name="Nolan M."/>
            <person name="Hauser L."/>
            <person name="Land M."/>
            <person name="Davenport K.W."/>
            <person name="Woyke T."/>
            <person name="Haggblom M.M."/>
        </authorList>
    </citation>
    <scope>NUCLEOTIDE SEQUENCE</scope>
    <source>
        <strain evidence="4">ATCC BAA-1853 / DSM 23119 / SP1PR4</strain>
    </source>
</reference>
<protein>
    <recommendedName>
        <fullName evidence="2">Serine aminopeptidase S33 domain-containing protein</fullName>
    </recommendedName>
</protein>
<dbReference type="EMBL" id="CP002467">
    <property type="protein sequence ID" value="ADV82811.1"/>
    <property type="molecule type" value="Genomic_DNA"/>
</dbReference>
<keyword evidence="1" id="KW-1133">Transmembrane helix</keyword>
<dbReference type="PANTHER" id="PTHR12277">
    <property type="entry name" value="ALPHA/BETA HYDROLASE DOMAIN-CONTAINING PROTEIN"/>
    <property type="match status" value="1"/>
</dbReference>
<evidence type="ECO:0000256" key="1">
    <source>
        <dbReference type="SAM" id="Phobius"/>
    </source>
</evidence>
<dbReference type="InterPro" id="IPR029058">
    <property type="entry name" value="AB_hydrolase_fold"/>
</dbReference>
<name>E8V798_TERSS</name>
<evidence type="ECO:0000313" key="4">
    <source>
        <dbReference type="Proteomes" id="UP000006844"/>
    </source>
</evidence>
<evidence type="ECO:0000259" key="2">
    <source>
        <dbReference type="Pfam" id="PF12146"/>
    </source>
</evidence>
<dbReference type="RefSeq" id="WP_013568544.1">
    <property type="nucleotide sequence ID" value="NC_014963.1"/>
</dbReference>
<feature type="domain" description="Serine aminopeptidase S33" evidence="2">
    <location>
        <begin position="125"/>
        <end position="210"/>
    </location>
</feature>
<gene>
    <name evidence="3" type="ordered locus">AciPR4_2007</name>
</gene>
<dbReference type="eggNOG" id="COG1073">
    <property type="taxonomic scope" value="Bacteria"/>
</dbReference>
<feature type="transmembrane region" description="Helical" evidence="1">
    <location>
        <begin position="24"/>
        <end position="49"/>
    </location>
</feature>
<keyword evidence="4" id="KW-1185">Reference proteome</keyword>
<dbReference type="Proteomes" id="UP000006844">
    <property type="component" value="Chromosome"/>
</dbReference>
<proteinExistence type="predicted"/>
<dbReference type="PANTHER" id="PTHR12277:SF81">
    <property type="entry name" value="PROTEIN ABHD13"/>
    <property type="match status" value="1"/>
</dbReference>
<dbReference type="AlphaFoldDB" id="E8V798"/>
<dbReference type="Pfam" id="PF12146">
    <property type="entry name" value="Hydrolase_4"/>
    <property type="match status" value="1"/>
</dbReference>
<keyword evidence="1" id="KW-0472">Membrane</keyword>
<keyword evidence="1" id="KW-0812">Transmembrane</keyword>
<organism evidence="3 4">
    <name type="scientific">Terriglobus saanensis (strain ATCC BAA-1853 / DSM 23119 / SP1PR4)</name>
    <dbReference type="NCBI Taxonomy" id="401053"/>
    <lineage>
        <taxon>Bacteria</taxon>
        <taxon>Pseudomonadati</taxon>
        <taxon>Acidobacteriota</taxon>
        <taxon>Terriglobia</taxon>
        <taxon>Terriglobales</taxon>
        <taxon>Acidobacteriaceae</taxon>
        <taxon>Terriglobus</taxon>
    </lineage>
</organism>
<dbReference type="HOGENOM" id="CLU_029375_2_1_0"/>
<dbReference type="InterPro" id="IPR022742">
    <property type="entry name" value="Hydrolase_4"/>
</dbReference>
<evidence type="ECO:0000313" key="3">
    <source>
        <dbReference type="EMBL" id="ADV82811.1"/>
    </source>
</evidence>